<evidence type="ECO:0000256" key="3">
    <source>
        <dbReference type="PROSITE-ProRule" id="PRU00192"/>
    </source>
</evidence>
<feature type="region of interest" description="Disordered" evidence="4">
    <location>
        <begin position="33"/>
        <end position="351"/>
    </location>
</feature>
<keyword evidence="2" id="KW-0040">ANK repeat</keyword>
<evidence type="ECO:0000313" key="6">
    <source>
        <dbReference type="Ensembl" id="ENSCVAP00000024986.1"/>
    </source>
</evidence>
<evidence type="ECO:0000256" key="4">
    <source>
        <dbReference type="SAM" id="MobiDB-lite"/>
    </source>
</evidence>
<dbReference type="OMA" id="QPNQYKH"/>
<protein>
    <submittedName>
        <fullName evidence="6">Protein phosphatase 1, regulatory subunit 13 like</fullName>
    </submittedName>
</protein>
<dbReference type="SMART" id="SM00248">
    <property type="entry name" value="ANK"/>
    <property type="match status" value="2"/>
</dbReference>
<dbReference type="GeneTree" id="ENSGT00940000160551"/>
<feature type="repeat" description="ANK" evidence="2">
    <location>
        <begin position="652"/>
        <end position="684"/>
    </location>
</feature>
<reference evidence="6" key="1">
    <citation type="submission" date="2025-08" db="UniProtKB">
        <authorList>
            <consortium name="Ensembl"/>
        </authorList>
    </citation>
    <scope>IDENTIFICATION</scope>
</reference>
<feature type="region of interest" description="Disordered" evidence="4">
    <location>
        <begin position="554"/>
        <end position="593"/>
    </location>
</feature>
<keyword evidence="7" id="KW-1185">Reference proteome</keyword>
<proteinExistence type="predicted"/>
<dbReference type="AlphaFoldDB" id="A0A3Q2DYH7"/>
<dbReference type="InterPro" id="IPR036028">
    <property type="entry name" value="SH3-like_dom_sf"/>
</dbReference>
<feature type="compositionally biased region" description="Polar residues" evidence="4">
    <location>
        <begin position="318"/>
        <end position="328"/>
    </location>
</feature>
<dbReference type="GO" id="GO:0006357">
    <property type="term" value="P:regulation of transcription by RNA polymerase II"/>
    <property type="evidence" value="ECO:0007669"/>
    <property type="project" value="TreeGrafter"/>
</dbReference>
<feature type="repeat" description="ANK" evidence="2">
    <location>
        <begin position="685"/>
        <end position="717"/>
    </location>
</feature>
<keyword evidence="1 3" id="KW-0728">SH3 domain</keyword>
<dbReference type="KEGG" id="cvg:107091642"/>
<feature type="compositionally biased region" description="Polar residues" evidence="4">
    <location>
        <begin position="33"/>
        <end position="50"/>
    </location>
</feature>
<sequence>MSSQTSFGNFLFQAIDNDLNASLAVADELSKEFSSMLQEASSNDNNTSSESKTKSIHSRGKPQSYEPSSTPSPTYSSISSNGSSSSKPFSPGSSHYTSDLSISSNRNAPSPPVISNSPHSSPKMHRSVKPTHQRSGSDDYMLMTHSPQQSPHLPRSRSPSSFDSRPHGYNIDMERAQSHSRTPGSLDQSSHLASHQMPQNLLSPFDNNQMSRRSPQPDRGSAQGFLRSPSPLSLNSQGSSTLPRNFTLFNKTEESQMRQKSPGKWNETDLDVSYDRKPHNTYDKTDWLRPSVPNSSWRESNLDGPPSASSPKKDHRSVAQQGSYSSLPRTARISVPPEAPSSGNSPYSLQPIISRVNMPPQHIQHRQRRRIPISVILRLQNPEYGQMSALQNQSREGQGDMAPYRPPDPAHRKMFHPTFPSNHYHSQHYPPELKQPAVYNDALHPGDIDAEIERLDYMHQNPANLENSSMPGSGNEIEQPATPAPRPLSPTRLQPVVAPEVQNPEFPDREELLLIRSEIPRPLKRRGSVDVSKGLKKASHYQPNQYKTIIHKILHKKQHRHKSGKGSDSSSDGEEPALPPVAPPSSGFKLLEPRAEDEKYNSILRKPGRKKSGRRARLHPLVLLLDGALMGELDTVIRAVKEIGDPSQSNDEGITGLHNAICGGHHEVADFLVRTGVNVSAPDSHGWTPLHCAASCNDRDMCEFLVRNGAAVMAFTHRDGATASQKCDPFLFGYDECESYLKAKEESMGVDNNGVLYALFSYQAQAPDELSFKEGDMVTILKKTEGSDWWWASLCGREGLVPNNFFGLFPKVRPKSIC</sequence>
<dbReference type="InterPro" id="IPR036770">
    <property type="entry name" value="Ankyrin_rpt-contain_sf"/>
</dbReference>
<feature type="domain" description="SH3" evidence="5">
    <location>
        <begin position="751"/>
        <end position="811"/>
    </location>
</feature>
<feature type="compositionally biased region" description="Low complexity" evidence="4">
    <location>
        <begin position="145"/>
        <end position="163"/>
    </location>
</feature>
<dbReference type="PROSITE" id="PS50002">
    <property type="entry name" value="SH3"/>
    <property type="match status" value="1"/>
</dbReference>
<feature type="compositionally biased region" description="Basic residues" evidence="4">
    <location>
        <begin position="554"/>
        <end position="564"/>
    </location>
</feature>
<dbReference type="GeneID" id="107091642"/>
<feature type="region of interest" description="Disordered" evidence="4">
    <location>
        <begin position="462"/>
        <end position="490"/>
    </location>
</feature>
<dbReference type="GO" id="GO:0045597">
    <property type="term" value="P:positive regulation of cell differentiation"/>
    <property type="evidence" value="ECO:0007669"/>
    <property type="project" value="TreeGrafter"/>
</dbReference>
<feature type="compositionally biased region" description="Polar residues" evidence="4">
    <location>
        <begin position="95"/>
        <end position="120"/>
    </location>
</feature>
<dbReference type="InterPro" id="IPR028320">
    <property type="entry name" value="iASPP"/>
</dbReference>
<dbReference type="STRING" id="28743.ENSCVAP00000024986"/>
<dbReference type="PANTHER" id="PTHR24164:SF4">
    <property type="entry name" value="RELA-ASSOCIATED INHIBITOR"/>
    <property type="match status" value="1"/>
</dbReference>
<evidence type="ECO:0000256" key="2">
    <source>
        <dbReference type="PROSITE-ProRule" id="PRU00023"/>
    </source>
</evidence>
<accession>A0A3Q2DYH7</accession>
<feature type="compositionally biased region" description="Basic and acidic residues" evidence="4">
    <location>
        <begin position="273"/>
        <end position="287"/>
    </location>
</feature>
<dbReference type="SMART" id="SM00326">
    <property type="entry name" value="SH3"/>
    <property type="match status" value="1"/>
</dbReference>
<dbReference type="OrthoDB" id="10038642at2759"/>
<dbReference type="PROSITE" id="PS50088">
    <property type="entry name" value="ANK_REPEAT"/>
    <property type="match status" value="2"/>
</dbReference>
<dbReference type="InterPro" id="IPR002110">
    <property type="entry name" value="Ankyrin_rpt"/>
</dbReference>
<organism evidence="6 7">
    <name type="scientific">Cyprinodon variegatus</name>
    <name type="common">Sheepshead minnow</name>
    <dbReference type="NCBI Taxonomy" id="28743"/>
    <lineage>
        <taxon>Eukaryota</taxon>
        <taxon>Metazoa</taxon>
        <taxon>Chordata</taxon>
        <taxon>Craniata</taxon>
        <taxon>Vertebrata</taxon>
        <taxon>Euteleostomi</taxon>
        <taxon>Actinopterygii</taxon>
        <taxon>Neopterygii</taxon>
        <taxon>Teleostei</taxon>
        <taxon>Neoteleostei</taxon>
        <taxon>Acanthomorphata</taxon>
        <taxon>Ovalentaria</taxon>
        <taxon>Atherinomorphae</taxon>
        <taxon>Cyprinodontiformes</taxon>
        <taxon>Cyprinodontidae</taxon>
        <taxon>Cyprinodon</taxon>
    </lineage>
</organism>
<dbReference type="Pfam" id="PF12796">
    <property type="entry name" value="Ank_2"/>
    <property type="match status" value="1"/>
</dbReference>
<feature type="compositionally biased region" description="Basic residues" evidence="4">
    <location>
        <begin position="122"/>
        <end position="132"/>
    </location>
</feature>
<feature type="compositionally biased region" description="Polar residues" evidence="4">
    <location>
        <begin position="179"/>
        <end position="214"/>
    </location>
</feature>
<dbReference type="PROSITE" id="PS50297">
    <property type="entry name" value="ANK_REP_REGION"/>
    <property type="match status" value="2"/>
</dbReference>
<dbReference type="Ensembl" id="ENSCVAT00000002794.1">
    <property type="protein sequence ID" value="ENSCVAP00000024986.1"/>
    <property type="gene ID" value="ENSCVAG00000009418.1"/>
</dbReference>
<reference evidence="6" key="2">
    <citation type="submission" date="2025-09" db="UniProtKB">
        <authorList>
            <consortium name="Ensembl"/>
        </authorList>
    </citation>
    <scope>IDENTIFICATION</scope>
</reference>
<dbReference type="InterPro" id="IPR001452">
    <property type="entry name" value="SH3_domain"/>
</dbReference>
<dbReference type="Proteomes" id="UP000265020">
    <property type="component" value="Unassembled WGS sequence"/>
</dbReference>
<dbReference type="SUPFAM" id="SSF48403">
    <property type="entry name" value="Ankyrin repeat"/>
    <property type="match status" value="1"/>
</dbReference>
<dbReference type="PRINTS" id="PR00452">
    <property type="entry name" value="SH3DOMAIN"/>
</dbReference>
<dbReference type="PANTHER" id="PTHR24164">
    <property type="entry name" value="RELA-ASSOCIATED INHIBITOR"/>
    <property type="match status" value="1"/>
</dbReference>
<dbReference type="CTD" id="10848"/>
<feature type="compositionally biased region" description="Low complexity" evidence="4">
    <location>
        <begin position="62"/>
        <end position="94"/>
    </location>
</feature>
<feature type="compositionally biased region" description="Polar residues" evidence="4">
    <location>
        <begin position="462"/>
        <end position="472"/>
    </location>
</feature>
<dbReference type="SUPFAM" id="SSF50044">
    <property type="entry name" value="SH3-domain"/>
    <property type="match status" value="1"/>
</dbReference>
<evidence type="ECO:0000259" key="5">
    <source>
        <dbReference type="PROSITE" id="PS50002"/>
    </source>
</evidence>
<feature type="compositionally biased region" description="Polar residues" evidence="4">
    <location>
        <begin position="230"/>
        <end position="250"/>
    </location>
</feature>
<dbReference type="RefSeq" id="XP_015241172.1">
    <property type="nucleotide sequence ID" value="XM_015385686.1"/>
</dbReference>
<evidence type="ECO:0000256" key="1">
    <source>
        <dbReference type="ARBA" id="ARBA00022443"/>
    </source>
</evidence>
<name>A0A3Q2DYH7_CYPVA</name>
<dbReference type="Gene3D" id="1.25.40.20">
    <property type="entry name" value="Ankyrin repeat-containing domain"/>
    <property type="match status" value="1"/>
</dbReference>
<evidence type="ECO:0000313" key="7">
    <source>
        <dbReference type="Proteomes" id="UP000265020"/>
    </source>
</evidence>
<dbReference type="Pfam" id="PF00018">
    <property type="entry name" value="SH3_1"/>
    <property type="match status" value="1"/>
</dbReference>